<dbReference type="EMBL" id="GGFJ01013123">
    <property type="protein sequence ID" value="MBW62264.1"/>
    <property type="molecule type" value="Transcribed_RNA"/>
</dbReference>
<evidence type="ECO:0000256" key="1">
    <source>
        <dbReference type="SAM" id="MobiDB-lite"/>
    </source>
</evidence>
<sequence>MLPLAIELMSGLMYGLIAFMLSHVGSEVEPGDITLLLKCFASASGSGLMTGRPGVPEPPRPPVAGPPAPAPPPPLASFGFCGWEGCC</sequence>
<feature type="chain" id="PRO_5014908524" evidence="2">
    <location>
        <begin position="28"/>
        <end position="87"/>
    </location>
</feature>
<dbReference type="AlphaFoldDB" id="A0A2M4CAC2"/>
<feature type="region of interest" description="Disordered" evidence="1">
    <location>
        <begin position="50"/>
        <end position="69"/>
    </location>
</feature>
<name>A0A2M4CAC2_9DIPT</name>
<feature type="signal peptide" evidence="2">
    <location>
        <begin position="1"/>
        <end position="27"/>
    </location>
</feature>
<proteinExistence type="predicted"/>
<keyword evidence="2" id="KW-0732">Signal</keyword>
<accession>A0A2M4CAC2</accession>
<protein>
    <submittedName>
        <fullName evidence="3">Putative secreted protein</fullName>
    </submittedName>
</protein>
<evidence type="ECO:0000256" key="2">
    <source>
        <dbReference type="SAM" id="SignalP"/>
    </source>
</evidence>
<evidence type="ECO:0000313" key="3">
    <source>
        <dbReference type="EMBL" id="MBW62264.1"/>
    </source>
</evidence>
<organism evidence="3">
    <name type="scientific">Anopheles marajoara</name>
    <dbReference type="NCBI Taxonomy" id="58244"/>
    <lineage>
        <taxon>Eukaryota</taxon>
        <taxon>Metazoa</taxon>
        <taxon>Ecdysozoa</taxon>
        <taxon>Arthropoda</taxon>
        <taxon>Hexapoda</taxon>
        <taxon>Insecta</taxon>
        <taxon>Pterygota</taxon>
        <taxon>Neoptera</taxon>
        <taxon>Endopterygota</taxon>
        <taxon>Diptera</taxon>
        <taxon>Nematocera</taxon>
        <taxon>Culicoidea</taxon>
        <taxon>Culicidae</taxon>
        <taxon>Anophelinae</taxon>
        <taxon>Anopheles</taxon>
    </lineage>
</organism>
<reference evidence="3" key="1">
    <citation type="submission" date="2018-01" db="EMBL/GenBank/DDBJ databases">
        <title>An insight into the sialome of Amazonian anophelines.</title>
        <authorList>
            <person name="Ribeiro J.M."/>
            <person name="Scarpassa V."/>
            <person name="Calvo E."/>
        </authorList>
    </citation>
    <scope>NUCLEOTIDE SEQUENCE</scope>
    <source>
        <tissue evidence="3">Salivary glands</tissue>
    </source>
</reference>
<feature type="compositionally biased region" description="Pro residues" evidence="1">
    <location>
        <begin position="55"/>
        <end position="69"/>
    </location>
</feature>